<accession>A0A498QXC6</accession>
<feature type="transmembrane region" description="Helical" evidence="1">
    <location>
        <begin position="6"/>
        <end position="27"/>
    </location>
</feature>
<evidence type="ECO:0000313" key="3">
    <source>
        <dbReference type="Proteomes" id="UP000268285"/>
    </source>
</evidence>
<reference evidence="2 3" key="1">
    <citation type="submission" date="2018-09" db="EMBL/GenBank/DDBJ databases">
        <authorList>
            <person name="Tagini F."/>
        </authorList>
    </citation>
    <scope>NUCLEOTIDE SEQUENCE [LARGE SCALE GENOMIC DNA]</scope>
    <source>
        <strain evidence="2 3">MK142</strain>
    </source>
</reference>
<dbReference type="EMBL" id="UPHU01000001">
    <property type="protein sequence ID" value="VBA55035.1"/>
    <property type="molecule type" value="Genomic_DNA"/>
</dbReference>
<keyword evidence="1" id="KW-0472">Membrane</keyword>
<evidence type="ECO:0000313" key="2">
    <source>
        <dbReference type="EMBL" id="VBA55035.1"/>
    </source>
</evidence>
<keyword evidence="1" id="KW-0812">Transmembrane</keyword>
<dbReference type="Proteomes" id="UP000268285">
    <property type="component" value="Unassembled WGS sequence"/>
</dbReference>
<gene>
    <name evidence="2" type="ORF">LAUMK142_04922</name>
</gene>
<name>A0A498QXC6_9MYCO</name>
<organism evidence="2 3">
    <name type="scientific">Mycobacterium pseudokansasii</name>
    <dbReference type="NCBI Taxonomy" id="2341080"/>
    <lineage>
        <taxon>Bacteria</taxon>
        <taxon>Bacillati</taxon>
        <taxon>Actinomycetota</taxon>
        <taxon>Actinomycetes</taxon>
        <taxon>Mycobacteriales</taxon>
        <taxon>Mycobacteriaceae</taxon>
        <taxon>Mycobacterium</taxon>
    </lineage>
</organism>
<protein>
    <submittedName>
        <fullName evidence="2">Uncharacterized protein</fullName>
    </submittedName>
</protein>
<dbReference type="OrthoDB" id="4740193at2"/>
<feature type="transmembrane region" description="Helical" evidence="1">
    <location>
        <begin position="34"/>
        <end position="53"/>
    </location>
</feature>
<dbReference type="AlphaFoldDB" id="A0A498QXC6"/>
<keyword evidence="3" id="KW-1185">Reference proteome</keyword>
<keyword evidence="1" id="KW-1133">Transmembrane helix</keyword>
<sequence length="94" mass="10160">MPNGEQVTDVLEAAILSGAFVLALWGAWRPHYRVASYLVAGAVTLVLIAGLVVTGQTNMTIVSAFLLVAMFVPMTVFNHRRAERGRSGRTKKGM</sequence>
<feature type="transmembrane region" description="Helical" evidence="1">
    <location>
        <begin position="59"/>
        <end position="77"/>
    </location>
</feature>
<evidence type="ECO:0000256" key="1">
    <source>
        <dbReference type="SAM" id="Phobius"/>
    </source>
</evidence>
<proteinExistence type="predicted"/>